<keyword evidence="4" id="KW-1003">Cell membrane</keyword>
<evidence type="ECO:0000313" key="10">
    <source>
        <dbReference type="EMBL" id="RLJ69848.1"/>
    </source>
</evidence>
<organism evidence="10 11">
    <name type="scientific">Hydrogenivirga caldilitoris</name>
    <dbReference type="NCBI Taxonomy" id="246264"/>
    <lineage>
        <taxon>Bacteria</taxon>
        <taxon>Pseudomonadati</taxon>
        <taxon>Aquificota</taxon>
        <taxon>Aquificia</taxon>
        <taxon>Aquificales</taxon>
        <taxon>Aquificaceae</taxon>
        <taxon>Hydrogenivirga</taxon>
    </lineage>
</organism>
<keyword evidence="5" id="KW-0145">Chemotaxis</keyword>
<keyword evidence="6" id="KW-0283">Flagellar rotation</keyword>
<feature type="domain" description="Flagellar motor switch protein FliN-like C-terminal" evidence="9">
    <location>
        <begin position="67"/>
        <end position="137"/>
    </location>
</feature>
<dbReference type="NCBIfam" id="TIGR02480">
    <property type="entry name" value="fliN"/>
    <property type="match status" value="1"/>
</dbReference>
<dbReference type="GO" id="GO:0009425">
    <property type="term" value="C:bacterial-type flagellum basal body"/>
    <property type="evidence" value="ECO:0007669"/>
    <property type="project" value="InterPro"/>
</dbReference>
<dbReference type="Gene3D" id="2.30.330.10">
    <property type="entry name" value="SpoA-like"/>
    <property type="match status" value="1"/>
</dbReference>
<dbReference type="InterPro" id="IPR001172">
    <property type="entry name" value="FliN_T3SS_HrcQb"/>
</dbReference>
<name>A0A497XM30_9AQUI</name>
<dbReference type="OrthoDB" id="9773459at2"/>
<evidence type="ECO:0000256" key="6">
    <source>
        <dbReference type="ARBA" id="ARBA00022779"/>
    </source>
</evidence>
<dbReference type="InterPro" id="IPR051469">
    <property type="entry name" value="FliN/MopA/SpaO"/>
</dbReference>
<feature type="compositionally biased region" description="Basic and acidic residues" evidence="8">
    <location>
        <begin position="1"/>
        <end position="37"/>
    </location>
</feature>
<dbReference type="GO" id="GO:0005886">
    <property type="term" value="C:plasma membrane"/>
    <property type="evidence" value="ECO:0007669"/>
    <property type="project" value="UniProtKB-SubCell"/>
</dbReference>
<protein>
    <recommendedName>
        <fullName evidence="3">Flagellar motor switch protein FliN</fullName>
    </recommendedName>
</protein>
<proteinExistence type="inferred from homology"/>
<gene>
    <name evidence="10" type="ORF">BCF55_0105</name>
</gene>
<evidence type="ECO:0000256" key="8">
    <source>
        <dbReference type="SAM" id="MobiDB-lite"/>
    </source>
</evidence>
<keyword evidence="10" id="KW-0969">Cilium</keyword>
<evidence type="ECO:0000256" key="1">
    <source>
        <dbReference type="ARBA" id="ARBA00004413"/>
    </source>
</evidence>
<feature type="compositionally biased region" description="Basic and acidic residues" evidence="8">
    <location>
        <begin position="45"/>
        <end position="55"/>
    </location>
</feature>
<dbReference type="SUPFAM" id="SSF101801">
    <property type="entry name" value="Surface presentation of antigens (SPOA)"/>
    <property type="match status" value="1"/>
</dbReference>
<comment type="similarity">
    <text evidence="2">Belongs to the FliN/MopA/SpaO family.</text>
</comment>
<dbReference type="InterPro" id="IPR012826">
    <property type="entry name" value="FliN"/>
</dbReference>
<dbReference type="GO" id="GO:0006935">
    <property type="term" value="P:chemotaxis"/>
    <property type="evidence" value="ECO:0007669"/>
    <property type="project" value="UniProtKB-KW"/>
</dbReference>
<evidence type="ECO:0000256" key="5">
    <source>
        <dbReference type="ARBA" id="ARBA00022500"/>
    </source>
</evidence>
<keyword evidence="10" id="KW-0966">Cell projection</keyword>
<dbReference type="RefSeq" id="WP_121008743.1">
    <property type="nucleotide sequence ID" value="NZ_RCCJ01000001.1"/>
</dbReference>
<dbReference type="PANTHER" id="PTHR43484">
    <property type="match status" value="1"/>
</dbReference>
<feature type="region of interest" description="Disordered" evidence="8">
    <location>
        <begin position="1"/>
        <end position="55"/>
    </location>
</feature>
<dbReference type="InterPro" id="IPR001543">
    <property type="entry name" value="FliN-like_C"/>
</dbReference>
<dbReference type="InterPro" id="IPR036429">
    <property type="entry name" value="SpoA-like_sf"/>
</dbReference>
<dbReference type="PANTHER" id="PTHR43484:SF1">
    <property type="entry name" value="FLAGELLAR MOTOR SWITCH PROTEIN FLIN"/>
    <property type="match status" value="1"/>
</dbReference>
<evidence type="ECO:0000256" key="2">
    <source>
        <dbReference type="ARBA" id="ARBA00009226"/>
    </source>
</evidence>
<keyword evidence="10" id="KW-0282">Flagellum</keyword>
<comment type="subcellular location">
    <subcellularLocation>
        <location evidence="1">Cell membrane</location>
        <topology evidence="1">Peripheral membrane protein</topology>
        <orientation evidence="1">Cytoplasmic side</orientation>
    </subcellularLocation>
</comment>
<dbReference type="EMBL" id="RCCJ01000001">
    <property type="protein sequence ID" value="RLJ69848.1"/>
    <property type="molecule type" value="Genomic_DNA"/>
</dbReference>
<evidence type="ECO:0000256" key="4">
    <source>
        <dbReference type="ARBA" id="ARBA00022475"/>
    </source>
</evidence>
<evidence type="ECO:0000256" key="7">
    <source>
        <dbReference type="ARBA" id="ARBA00023136"/>
    </source>
</evidence>
<dbReference type="GO" id="GO:0003774">
    <property type="term" value="F:cytoskeletal motor activity"/>
    <property type="evidence" value="ECO:0007669"/>
    <property type="project" value="InterPro"/>
</dbReference>
<evidence type="ECO:0000259" key="9">
    <source>
        <dbReference type="Pfam" id="PF01052"/>
    </source>
</evidence>
<dbReference type="Proteomes" id="UP000267841">
    <property type="component" value="Unassembled WGS sequence"/>
</dbReference>
<sequence>MADEEKKEEELSQEELAKQWEEALAKQEESPEAKEEAPASEEEKEAYTEPEAGKKVTEKDITKLLDRLMDIPLNVEVVVGSTVIQIRELINLGPGSVLELDRETTEPVDIKVNGKLIAKGELVVVGERFGVRITEIYSEERKSVFRDTLQESLRK</sequence>
<evidence type="ECO:0000256" key="3">
    <source>
        <dbReference type="ARBA" id="ARBA00021897"/>
    </source>
</evidence>
<keyword evidence="7" id="KW-0472">Membrane</keyword>
<keyword evidence="11" id="KW-1185">Reference proteome</keyword>
<dbReference type="GO" id="GO:0071973">
    <property type="term" value="P:bacterial-type flagellum-dependent cell motility"/>
    <property type="evidence" value="ECO:0007669"/>
    <property type="project" value="InterPro"/>
</dbReference>
<dbReference type="PRINTS" id="PR00956">
    <property type="entry name" value="FLGMOTORFLIN"/>
</dbReference>
<comment type="caution">
    <text evidence="10">The sequence shown here is derived from an EMBL/GenBank/DDBJ whole genome shotgun (WGS) entry which is preliminary data.</text>
</comment>
<evidence type="ECO:0000313" key="11">
    <source>
        <dbReference type="Proteomes" id="UP000267841"/>
    </source>
</evidence>
<dbReference type="Pfam" id="PF01052">
    <property type="entry name" value="FliMN_C"/>
    <property type="match status" value="1"/>
</dbReference>
<reference evidence="10 11" key="1">
    <citation type="submission" date="2018-10" db="EMBL/GenBank/DDBJ databases">
        <title>Genomic Encyclopedia of Archaeal and Bacterial Type Strains, Phase II (KMG-II): from individual species to whole genera.</title>
        <authorList>
            <person name="Goeker M."/>
        </authorList>
    </citation>
    <scope>NUCLEOTIDE SEQUENCE [LARGE SCALE GENOMIC DNA]</scope>
    <source>
        <strain evidence="10 11">DSM 16510</strain>
    </source>
</reference>
<dbReference type="AlphaFoldDB" id="A0A497XM30"/>
<accession>A0A497XM30</accession>